<name>A0A0J6FME1_COCPO</name>
<reference evidence="2" key="2">
    <citation type="journal article" date="2009" name="Genome Res.">
        <title>Comparative genomic analyses of the human fungal pathogens Coccidioides and their relatives.</title>
        <authorList>
            <person name="Sharpton T.J."/>
            <person name="Stajich J.E."/>
            <person name="Rounsley S.D."/>
            <person name="Gardner M.J."/>
            <person name="Wortman J.R."/>
            <person name="Jordar V.S."/>
            <person name="Maiti R."/>
            <person name="Kodira C.D."/>
            <person name="Neafsey D.E."/>
            <person name="Zeng Q."/>
            <person name="Hung C.-Y."/>
            <person name="McMahan C."/>
            <person name="Muszewska A."/>
            <person name="Grynberg M."/>
            <person name="Mandel M.A."/>
            <person name="Kellner E.M."/>
            <person name="Barker B.M."/>
            <person name="Galgiani J.N."/>
            <person name="Orbach M.J."/>
            <person name="Kirkland T.N."/>
            <person name="Cole G.T."/>
            <person name="Henn M.R."/>
            <person name="Birren B.W."/>
            <person name="Taylor J.W."/>
        </authorList>
    </citation>
    <scope>NUCLEOTIDE SEQUENCE [LARGE SCALE GENOMIC DNA]</scope>
    <source>
        <strain evidence="2">RMSCC 3488</strain>
    </source>
</reference>
<evidence type="ECO:0000313" key="1">
    <source>
        <dbReference type="EMBL" id="KMM70054.1"/>
    </source>
</evidence>
<protein>
    <submittedName>
        <fullName evidence="1">Uncharacterized protein</fullName>
    </submittedName>
</protein>
<gene>
    <name evidence="1" type="ORF">CPAG_06366</name>
</gene>
<dbReference type="EMBL" id="DS268112">
    <property type="protein sequence ID" value="KMM70054.1"/>
    <property type="molecule type" value="Genomic_DNA"/>
</dbReference>
<dbReference type="AlphaFoldDB" id="A0A0J6FME1"/>
<reference evidence="2" key="3">
    <citation type="journal article" date="2010" name="Genome Res.">
        <title>Population genomic sequencing of Coccidioides fungi reveals recent hybridization and transposon control.</title>
        <authorList>
            <person name="Neafsey D.E."/>
            <person name="Barker B.M."/>
            <person name="Sharpton T.J."/>
            <person name="Stajich J.E."/>
            <person name="Park D.J."/>
            <person name="Whiston E."/>
            <person name="Hung C.-Y."/>
            <person name="McMahan C."/>
            <person name="White J."/>
            <person name="Sykes S."/>
            <person name="Heiman D."/>
            <person name="Young S."/>
            <person name="Zeng Q."/>
            <person name="Abouelleil A."/>
            <person name="Aftuck L."/>
            <person name="Bessette D."/>
            <person name="Brown A."/>
            <person name="FitzGerald M."/>
            <person name="Lui A."/>
            <person name="Macdonald J.P."/>
            <person name="Priest M."/>
            <person name="Orbach M.J."/>
            <person name="Galgiani J.N."/>
            <person name="Kirkland T.N."/>
            <person name="Cole G.T."/>
            <person name="Birren B.W."/>
            <person name="Henn M.R."/>
            <person name="Taylor J.W."/>
            <person name="Rounsley S.D."/>
        </authorList>
    </citation>
    <scope>NUCLEOTIDE SEQUENCE [LARGE SCALE GENOMIC DNA]</scope>
    <source>
        <strain evidence="2">RMSCC 3488</strain>
    </source>
</reference>
<organism evidence="1 2">
    <name type="scientific">Coccidioides posadasii RMSCC 3488</name>
    <dbReference type="NCBI Taxonomy" id="454284"/>
    <lineage>
        <taxon>Eukaryota</taxon>
        <taxon>Fungi</taxon>
        <taxon>Dikarya</taxon>
        <taxon>Ascomycota</taxon>
        <taxon>Pezizomycotina</taxon>
        <taxon>Eurotiomycetes</taxon>
        <taxon>Eurotiomycetidae</taxon>
        <taxon>Onygenales</taxon>
        <taxon>Onygenaceae</taxon>
        <taxon>Coccidioides</taxon>
    </lineage>
</organism>
<evidence type="ECO:0000313" key="2">
    <source>
        <dbReference type="Proteomes" id="UP000054567"/>
    </source>
</evidence>
<accession>A0A0J6FME1</accession>
<reference evidence="1 2" key="1">
    <citation type="submission" date="2007-06" db="EMBL/GenBank/DDBJ databases">
        <title>The Genome Sequence of Coccidioides posadasii RMSCC_3488.</title>
        <authorList>
            <consortium name="Coccidioides Genome Resources Consortium"/>
            <consortium name="The Broad Institute Genome Sequencing Platform"/>
            <person name="Henn M.R."/>
            <person name="Sykes S."/>
            <person name="Young S."/>
            <person name="Jaffe D."/>
            <person name="Berlin A."/>
            <person name="Alvarez P."/>
            <person name="Butler J."/>
            <person name="Gnerre S."/>
            <person name="Grabherr M."/>
            <person name="Mauceli E."/>
            <person name="Brockman W."/>
            <person name="Kodira C."/>
            <person name="Alvarado L."/>
            <person name="Zeng Q."/>
            <person name="Crawford M."/>
            <person name="Antoine C."/>
            <person name="Devon K."/>
            <person name="Galgiani J."/>
            <person name="Orsborn K."/>
            <person name="Lewis M.L."/>
            <person name="Nusbaum C."/>
            <person name="Galagan J."/>
            <person name="Birren B."/>
        </authorList>
    </citation>
    <scope>NUCLEOTIDE SEQUENCE [LARGE SCALE GENOMIC DNA]</scope>
    <source>
        <strain evidence="1 2">RMSCC 3488</strain>
    </source>
</reference>
<proteinExistence type="predicted"/>
<dbReference type="VEuPathDB" id="FungiDB:CPAG_06366"/>
<dbReference type="Proteomes" id="UP000054567">
    <property type="component" value="Unassembled WGS sequence"/>
</dbReference>
<sequence>MSLHNTRSIRISQFKKNNCDLTSKIFSLSLGQETTNCTNKVPAVGWDFHALPLPTGRQTQTTPAWLQEDISVRKLSKAVESQMCLNPYDRVSVDQASTTKLGGCSAPGRSMMRGAWACIQPGGNSAGGPCLTALG</sequence>